<evidence type="ECO:0000313" key="3">
    <source>
        <dbReference type="Proteomes" id="UP000029082"/>
    </source>
</evidence>
<feature type="domain" description="DUF58" evidence="1">
    <location>
        <begin position="51"/>
        <end position="218"/>
    </location>
</feature>
<keyword evidence="3" id="KW-1185">Reference proteome</keyword>
<dbReference type="OrthoDB" id="9776116at2"/>
<protein>
    <recommendedName>
        <fullName evidence="1">DUF58 domain-containing protein</fullName>
    </recommendedName>
</protein>
<dbReference type="STRING" id="1437603.GCA_000771525_00998"/>
<gene>
    <name evidence="2" type="ORF">BMON_0084</name>
</gene>
<dbReference type="InterPro" id="IPR002881">
    <property type="entry name" value="DUF58"/>
</dbReference>
<evidence type="ECO:0000313" key="2">
    <source>
        <dbReference type="EMBL" id="KFI80216.1"/>
    </source>
</evidence>
<name>A0A087CAB6_9BIFI</name>
<dbReference type="Pfam" id="PF01882">
    <property type="entry name" value="DUF58"/>
    <property type="match status" value="1"/>
</dbReference>
<dbReference type="RefSeq" id="WP_033511967.1">
    <property type="nucleotide sequence ID" value="NZ_JDUO01000003.1"/>
</dbReference>
<organism evidence="2 3">
    <name type="scientific">Bifidobacterium mongoliense DSM 21395</name>
    <dbReference type="NCBI Taxonomy" id="1437603"/>
    <lineage>
        <taxon>Bacteria</taxon>
        <taxon>Bacillati</taxon>
        <taxon>Actinomycetota</taxon>
        <taxon>Actinomycetes</taxon>
        <taxon>Bifidobacteriales</taxon>
        <taxon>Bifidobacteriaceae</taxon>
        <taxon>Bifidobacterium</taxon>
    </lineage>
</organism>
<proteinExistence type="predicted"/>
<sequence>MIDDMLPSDRIRRRIEALGTSISLPTVRRALGALEGEHASTRRFGSDDAMDVRAYEAGDEARLIDWKSSARTGRTMVVQRQRLVTSRVWMLLDVGREMRGVCPSGEAAYEVAANALCMFAALSLRRSDDVSLVFGNAASIVRIPFHGGLAHFERTLDTALRHGWDTPRNIDALLEYARRIGERHALIILATDEHALTERHLHTIRTIAQTHPLVIVDVATLNPFVPGNANHAADGVSGRRVPAFLKTEQAAREVSTHREFTAAALQRELHTSGSRLIRSASSEAMFTRFVRLVAASSGQAHLDARTPVSAWGGEAR</sequence>
<comment type="caution">
    <text evidence="2">The sequence shown here is derived from an EMBL/GenBank/DDBJ whole genome shotgun (WGS) entry which is preliminary data.</text>
</comment>
<reference evidence="2 3" key="1">
    <citation type="submission" date="2014-03" db="EMBL/GenBank/DDBJ databases">
        <title>Genomics of Bifidobacteria.</title>
        <authorList>
            <person name="Ventura M."/>
            <person name="Milani C."/>
            <person name="Lugli G.A."/>
        </authorList>
    </citation>
    <scope>NUCLEOTIDE SEQUENCE [LARGE SCALE GENOMIC DNA]</scope>
    <source>
        <strain evidence="2 3">DSM 21395</strain>
    </source>
</reference>
<dbReference type="GeneID" id="93094128"/>
<dbReference type="PANTHER" id="PTHR33608">
    <property type="entry name" value="BLL2464 PROTEIN"/>
    <property type="match status" value="1"/>
</dbReference>
<dbReference type="AlphaFoldDB" id="A0A087CAB6"/>
<dbReference type="PANTHER" id="PTHR33608:SF14">
    <property type="entry name" value="POSSIBLE CONSERVED SECRETED PROTEIN"/>
    <property type="match status" value="1"/>
</dbReference>
<dbReference type="eggNOG" id="COG1721">
    <property type="taxonomic scope" value="Bacteria"/>
</dbReference>
<evidence type="ECO:0000259" key="1">
    <source>
        <dbReference type="Pfam" id="PF01882"/>
    </source>
</evidence>
<dbReference type="Proteomes" id="UP000029082">
    <property type="component" value="Unassembled WGS sequence"/>
</dbReference>
<accession>A0A087CAB6</accession>
<dbReference type="EMBL" id="JGZE01000001">
    <property type="protein sequence ID" value="KFI80216.1"/>
    <property type="molecule type" value="Genomic_DNA"/>
</dbReference>